<feature type="compositionally biased region" description="Basic and acidic residues" evidence="2">
    <location>
        <begin position="73"/>
        <end position="84"/>
    </location>
</feature>
<evidence type="ECO:0000313" key="4">
    <source>
        <dbReference type="EMBL" id="RMB83178.1"/>
    </source>
</evidence>
<comment type="similarity">
    <text evidence="1">Belongs to the universal stress protein A family.</text>
</comment>
<feature type="domain" description="UspA" evidence="3">
    <location>
        <begin position="115"/>
        <end position="251"/>
    </location>
</feature>
<evidence type="ECO:0000256" key="2">
    <source>
        <dbReference type="SAM" id="MobiDB-lite"/>
    </source>
</evidence>
<dbReference type="EMBL" id="PENI01000018">
    <property type="protein sequence ID" value="RMB83178.1"/>
    <property type="molecule type" value="Genomic_DNA"/>
</dbReference>
<protein>
    <submittedName>
        <fullName evidence="4">Universal stress protein</fullName>
    </submittedName>
</protein>
<proteinExistence type="inferred from homology"/>
<dbReference type="Gene3D" id="3.40.50.620">
    <property type="entry name" value="HUPs"/>
    <property type="match status" value="2"/>
</dbReference>
<comment type="caution">
    <text evidence="4">The sequence shown here is derived from an EMBL/GenBank/DDBJ whole genome shotgun (WGS) entry which is preliminary data.</text>
</comment>
<dbReference type="InterPro" id="IPR006016">
    <property type="entry name" value="UspA"/>
</dbReference>
<dbReference type="OrthoDB" id="3174546at2"/>
<sequence>MCVCRSCAPRSRVEGSSPAAHDKDHHPPGPPALGPTGPLTAAAARAGRTRRGTSGPCPAAARGQQAGTGSRPRTAEVEHHDPHPRPAHPAHRRDARRPRPDRRRPAHGTVRAVDRPIVVGVDGSEHSLRAVDWAADEAALRRAPLRLVYGSLWERYEGAALARDLGRPSRQITGEHILASAALRAQRRQDRLRVAVETLPEEPEYALVRESRSAAAVVVGSRGRSGMAEALLGSVAMTVAGHAHGPVIVVRGGDAAGTATRGRIVVGVGEKPADSAAVRFALDEARLRGVPLDAVRAWRAPALESADSPLFADRPALLHEQLAAETLEEALRQAPADVAVHRHTVEGPARRVLAEFSGAADLLVVGARHRGGHFGLRLGRVAHGVLHHAACPVAVVPQPE</sequence>
<feature type="region of interest" description="Disordered" evidence="2">
    <location>
        <begin position="1"/>
        <end position="110"/>
    </location>
</feature>
<reference evidence="4 5" key="1">
    <citation type="submission" date="2017-11" db="EMBL/GenBank/DDBJ databases">
        <title>Draft genome of actinobacteria isolated from guarana (Paullinia cupana (Mart.) Ducke.</title>
        <authorList>
            <person name="Siqueira K.A."/>
            <person name="Liotti R.G."/>
            <person name="Mendes T.A.O."/>
            <person name="Soares M.A."/>
        </authorList>
    </citation>
    <scope>NUCLEOTIDE SEQUENCE [LARGE SCALE GENOMIC DNA]</scope>
    <source>
        <strain evidence="4 5">193</strain>
    </source>
</reference>
<evidence type="ECO:0000259" key="3">
    <source>
        <dbReference type="Pfam" id="PF00582"/>
    </source>
</evidence>
<dbReference type="InterPro" id="IPR014729">
    <property type="entry name" value="Rossmann-like_a/b/a_fold"/>
</dbReference>
<accession>A0A3M0I4F1</accession>
<dbReference type="PANTHER" id="PTHR46553:SF3">
    <property type="entry name" value="ADENINE NUCLEOTIDE ALPHA HYDROLASES-LIKE SUPERFAMILY PROTEIN"/>
    <property type="match status" value="1"/>
</dbReference>
<feature type="compositionally biased region" description="Low complexity" evidence="2">
    <location>
        <begin position="34"/>
        <end position="46"/>
    </location>
</feature>
<dbReference type="SUPFAM" id="SSF52402">
    <property type="entry name" value="Adenine nucleotide alpha hydrolases-like"/>
    <property type="match status" value="2"/>
</dbReference>
<keyword evidence="5" id="KW-1185">Reference proteome</keyword>
<feature type="domain" description="UspA" evidence="3">
    <location>
        <begin position="262"/>
        <end position="397"/>
    </location>
</feature>
<dbReference type="PANTHER" id="PTHR46553">
    <property type="entry name" value="ADENINE NUCLEOTIDE ALPHA HYDROLASES-LIKE SUPERFAMILY PROTEIN"/>
    <property type="match status" value="1"/>
</dbReference>
<gene>
    <name evidence="4" type="ORF">CTZ28_25970</name>
</gene>
<dbReference type="PRINTS" id="PR01438">
    <property type="entry name" value="UNVRSLSTRESS"/>
</dbReference>
<dbReference type="AlphaFoldDB" id="A0A3M0I4F1"/>
<evidence type="ECO:0000313" key="5">
    <source>
        <dbReference type="Proteomes" id="UP000270471"/>
    </source>
</evidence>
<evidence type="ECO:0000256" key="1">
    <source>
        <dbReference type="ARBA" id="ARBA00008791"/>
    </source>
</evidence>
<name>A0A3M0I4F1_9ACTN</name>
<dbReference type="Pfam" id="PF00582">
    <property type="entry name" value="Usp"/>
    <property type="match status" value="2"/>
</dbReference>
<dbReference type="Proteomes" id="UP000270471">
    <property type="component" value="Unassembled WGS sequence"/>
</dbReference>
<feature type="compositionally biased region" description="Basic residues" evidence="2">
    <location>
        <begin position="85"/>
        <end position="106"/>
    </location>
</feature>
<organism evidence="4 5">
    <name type="scientific">Streptomyces shenzhenensis</name>
    <dbReference type="NCBI Taxonomy" id="943815"/>
    <lineage>
        <taxon>Bacteria</taxon>
        <taxon>Bacillati</taxon>
        <taxon>Actinomycetota</taxon>
        <taxon>Actinomycetes</taxon>
        <taxon>Kitasatosporales</taxon>
        <taxon>Streptomycetaceae</taxon>
        <taxon>Streptomyces</taxon>
    </lineage>
</organism>
<dbReference type="InterPro" id="IPR006015">
    <property type="entry name" value="Universal_stress_UspA"/>
</dbReference>